<dbReference type="SUPFAM" id="SSF53137">
    <property type="entry name" value="Translational machinery components"/>
    <property type="match status" value="1"/>
</dbReference>
<dbReference type="GO" id="GO:0022625">
    <property type="term" value="C:cytosolic large ribosomal subunit"/>
    <property type="evidence" value="ECO:0007669"/>
    <property type="project" value="TreeGrafter"/>
</dbReference>
<dbReference type="Pfam" id="PF00861">
    <property type="entry name" value="Ribosomal_L18p"/>
    <property type="match status" value="1"/>
</dbReference>
<dbReference type="PANTHER" id="PTHR12899">
    <property type="entry name" value="39S RIBOSOMAL PROTEIN L18, MITOCHONDRIAL"/>
    <property type="match status" value="1"/>
</dbReference>
<dbReference type="CDD" id="cd00432">
    <property type="entry name" value="Ribosomal_L18_L5e"/>
    <property type="match status" value="1"/>
</dbReference>
<comment type="similarity">
    <text evidence="1 7">Belongs to the universal ribosomal protein uL18 family.</text>
</comment>
<name>A0A7V5XGU0_9BACT</name>
<protein>
    <recommendedName>
        <fullName evidence="6 7">Large ribosomal subunit protein uL18</fullName>
    </recommendedName>
</protein>
<keyword evidence="5 7" id="KW-0687">Ribonucleoprotein</keyword>
<dbReference type="HAMAP" id="MF_01337_B">
    <property type="entry name" value="Ribosomal_uL18_B"/>
    <property type="match status" value="1"/>
</dbReference>
<dbReference type="EMBL" id="DRWR01000091">
    <property type="protein sequence ID" value="HHQ16205.1"/>
    <property type="molecule type" value="Genomic_DNA"/>
</dbReference>
<feature type="region of interest" description="Disordered" evidence="8">
    <location>
        <begin position="1"/>
        <end position="22"/>
    </location>
</feature>
<proteinExistence type="inferred from homology"/>
<dbReference type="GO" id="GO:0003735">
    <property type="term" value="F:structural constituent of ribosome"/>
    <property type="evidence" value="ECO:0007669"/>
    <property type="project" value="InterPro"/>
</dbReference>
<dbReference type="Gene3D" id="3.30.420.100">
    <property type="match status" value="1"/>
</dbReference>
<dbReference type="AlphaFoldDB" id="A0A7V5XGU0"/>
<evidence type="ECO:0000256" key="6">
    <source>
        <dbReference type="ARBA" id="ARBA00035197"/>
    </source>
</evidence>
<evidence type="ECO:0000256" key="1">
    <source>
        <dbReference type="ARBA" id="ARBA00007116"/>
    </source>
</evidence>
<dbReference type="NCBIfam" id="TIGR00060">
    <property type="entry name" value="L18_bact"/>
    <property type="match status" value="1"/>
</dbReference>
<gene>
    <name evidence="7" type="primary">rplR</name>
    <name evidence="9" type="ORF">ENM15_05260</name>
</gene>
<dbReference type="InterPro" id="IPR005484">
    <property type="entry name" value="Ribosomal_uL18_bac/plant/anim"/>
</dbReference>
<evidence type="ECO:0000256" key="3">
    <source>
        <dbReference type="ARBA" id="ARBA00022884"/>
    </source>
</evidence>
<evidence type="ECO:0000256" key="7">
    <source>
        <dbReference type="HAMAP-Rule" id="MF_01337"/>
    </source>
</evidence>
<sequence>MAKLEKGKRKEEARLRRKKRVRKKIFGTPERPRLCVYKSCKHIYAQIIDDTIGNTLVAASSLSPEIREKLEELKKKGGKTEVAKAVGELIAKKALEKGITKVCFDRGGFRYHGRIKALADAARALGLEF</sequence>
<dbReference type="InterPro" id="IPR057268">
    <property type="entry name" value="Ribosomal_L18"/>
</dbReference>
<organism evidence="9">
    <name type="scientific">Thermodesulfobacterium geofontis</name>
    <dbReference type="NCBI Taxonomy" id="1295609"/>
    <lineage>
        <taxon>Bacteria</taxon>
        <taxon>Pseudomonadati</taxon>
        <taxon>Thermodesulfobacteriota</taxon>
        <taxon>Thermodesulfobacteria</taxon>
        <taxon>Thermodesulfobacteriales</taxon>
        <taxon>Thermodesulfobacteriaceae</taxon>
        <taxon>Thermodesulfobacterium</taxon>
    </lineage>
</organism>
<dbReference type="PANTHER" id="PTHR12899:SF3">
    <property type="entry name" value="LARGE RIBOSOMAL SUBUNIT PROTEIN UL18M"/>
    <property type="match status" value="1"/>
</dbReference>
<keyword evidence="3 7" id="KW-0694">RNA-binding</keyword>
<comment type="caution">
    <text evidence="9">The sequence shown here is derived from an EMBL/GenBank/DDBJ whole genome shotgun (WGS) entry which is preliminary data.</text>
</comment>
<evidence type="ECO:0000256" key="2">
    <source>
        <dbReference type="ARBA" id="ARBA00022730"/>
    </source>
</evidence>
<evidence type="ECO:0000313" key="9">
    <source>
        <dbReference type="EMBL" id="HHQ16205.1"/>
    </source>
</evidence>
<evidence type="ECO:0000256" key="8">
    <source>
        <dbReference type="SAM" id="MobiDB-lite"/>
    </source>
</evidence>
<keyword evidence="4 7" id="KW-0689">Ribosomal protein</keyword>
<feature type="compositionally biased region" description="Basic and acidic residues" evidence="8">
    <location>
        <begin position="1"/>
        <end position="14"/>
    </location>
</feature>
<comment type="subunit">
    <text evidence="7">Part of the 50S ribosomal subunit; part of the 5S rRNA/L5/L18/L25 subcomplex. Contacts the 5S and 23S rRNAs.</text>
</comment>
<dbReference type="InterPro" id="IPR004389">
    <property type="entry name" value="Ribosomal_uL18_bac-type"/>
</dbReference>
<accession>A0A7V5XGU0</accession>
<comment type="function">
    <text evidence="7">This is one of the proteins that bind and probably mediate the attachment of the 5S RNA into the large ribosomal subunit, where it forms part of the central protuberance.</text>
</comment>
<dbReference type="GO" id="GO:0006412">
    <property type="term" value="P:translation"/>
    <property type="evidence" value="ECO:0007669"/>
    <property type="project" value="UniProtKB-UniRule"/>
</dbReference>
<reference evidence="9" key="1">
    <citation type="journal article" date="2020" name="mSystems">
        <title>Genome- and Community-Level Interaction Insights into Carbon Utilization and Element Cycling Functions of Hydrothermarchaeota in Hydrothermal Sediment.</title>
        <authorList>
            <person name="Zhou Z."/>
            <person name="Liu Y."/>
            <person name="Xu W."/>
            <person name="Pan J."/>
            <person name="Luo Z.H."/>
            <person name="Li M."/>
        </authorList>
    </citation>
    <scope>NUCLEOTIDE SEQUENCE [LARGE SCALE GENOMIC DNA]</scope>
    <source>
        <strain evidence="9">SpSt-106</strain>
    </source>
</reference>
<keyword evidence="2 7" id="KW-0699">rRNA-binding</keyword>
<evidence type="ECO:0000256" key="5">
    <source>
        <dbReference type="ARBA" id="ARBA00023274"/>
    </source>
</evidence>
<dbReference type="FunFam" id="3.30.420.100:FF:000001">
    <property type="entry name" value="50S ribosomal protein L18"/>
    <property type="match status" value="1"/>
</dbReference>
<evidence type="ECO:0000256" key="4">
    <source>
        <dbReference type="ARBA" id="ARBA00022980"/>
    </source>
</evidence>
<dbReference type="GO" id="GO:0008097">
    <property type="term" value="F:5S rRNA binding"/>
    <property type="evidence" value="ECO:0007669"/>
    <property type="project" value="TreeGrafter"/>
</dbReference>